<comment type="caution">
    <text evidence="2">The sequence shown here is derived from an EMBL/GenBank/DDBJ whole genome shotgun (WGS) entry which is preliminary data.</text>
</comment>
<name>A0A0F9KC17_9ZZZZ</name>
<evidence type="ECO:0000313" key="2">
    <source>
        <dbReference type="EMBL" id="KKM79719.1"/>
    </source>
</evidence>
<organism evidence="2">
    <name type="scientific">marine sediment metagenome</name>
    <dbReference type="NCBI Taxonomy" id="412755"/>
    <lineage>
        <taxon>unclassified sequences</taxon>
        <taxon>metagenomes</taxon>
        <taxon>ecological metagenomes</taxon>
    </lineage>
</organism>
<feature type="region of interest" description="Disordered" evidence="1">
    <location>
        <begin position="1"/>
        <end position="23"/>
    </location>
</feature>
<reference evidence="2" key="1">
    <citation type="journal article" date="2015" name="Nature">
        <title>Complex archaea that bridge the gap between prokaryotes and eukaryotes.</title>
        <authorList>
            <person name="Spang A."/>
            <person name="Saw J.H."/>
            <person name="Jorgensen S.L."/>
            <person name="Zaremba-Niedzwiedzka K."/>
            <person name="Martijn J."/>
            <person name="Lind A.E."/>
            <person name="van Eijk R."/>
            <person name="Schleper C."/>
            <person name="Guy L."/>
            <person name="Ettema T.J."/>
        </authorList>
    </citation>
    <scope>NUCLEOTIDE SEQUENCE</scope>
</reference>
<dbReference type="EMBL" id="LAZR01008296">
    <property type="protein sequence ID" value="KKM79719.1"/>
    <property type="molecule type" value="Genomic_DNA"/>
</dbReference>
<dbReference type="AlphaFoldDB" id="A0A0F9KC17"/>
<evidence type="ECO:0000256" key="1">
    <source>
        <dbReference type="SAM" id="MobiDB-lite"/>
    </source>
</evidence>
<protein>
    <submittedName>
        <fullName evidence="2">Uncharacterized protein</fullName>
    </submittedName>
</protein>
<accession>A0A0F9KC17</accession>
<proteinExistence type="predicted"/>
<gene>
    <name evidence="2" type="ORF">LCGC14_1347060</name>
</gene>
<sequence length="243" mass="27784">MTDRNDRIDRAAQEASDQFAGHKDEWNARVGDVHAAFERFAAALKEPKPLKAKYVVGNEEYPTYELAFRAAAISGQIMFVTPDQKPKTVQGDPDFDVDEDPKKLPPPRCSDCGLEKWKCKTHTEDGELKFICESCVQERERKEKEKIFVRYPNGNIWYMEAYNSMGELRPWIGGKDDKFHKGSRPMTIREAYRPGAVARYVYEDPKDYLEGLVQASDGEELLMGGLWRGIKNCTLVKPAPEEK</sequence>
<feature type="compositionally biased region" description="Basic and acidic residues" evidence="1">
    <location>
        <begin position="1"/>
        <end position="12"/>
    </location>
</feature>